<dbReference type="SMART" id="SM00184">
    <property type="entry name" value="RING"/>
    <property type="match status" value="1"/>
</dbReference>
<gene>
    <name evidence="4" type="ORF">R1flu_004973</name>
</gene>
<feature type="compositionally biased region" description="Polar residues" evidence="2">
    <location>
        <begin position="544"/>
        <end position="575"/>
    </location>
</feature>
<keyword evidence="1" id="KW-0479">Metal-binding</keyword>
<dbReference type="InterPro" id="IPR044274">
    <property type="entry name" value="RFI2"/>
</dbReference>
<evidence type="ECO:0000313" key="4">
    <source>
        <dbReference type="EMBL" id="KAL2633494.1"/>
    </source>
</evidence>
<dbReference type="InterPro" id="IPR013083">
    <property type="entry name" value="Znf_RING/FYVE/PHD"/>
</dbReference>
<accession>A0ABD1YST4</accession>
<dbReference type="EMBL" id="JBHFFA010000003">
    <property type="protein sequence ID" value="KAL2633494.1"/>
    <property type="molecule type" value="Genomic_DNA"/>
</dbReference>
<dbReference type="PANTHER" id="PTHR46798:SF3">
    <property type="entry name" value="RING FINGER FAMILY PROTEIN"/>
    <property type="match status" value="1"/>
</dbReference>
<feature type="region of interest" description="Disordered" evidence="2">
    <location>
        <begin position="333"/>
        <end position="388"/>
    </location>
</feature>
<organism evidence="4 5">
    <name type="scientific">Riccia fluitans</name>
    <dbReference type="NCBI Taxonomy" id="41844"/>
    <lineage>
        <taxon>Eukaryota</taxon>
        <taxon>Viridiplantae</taxon>
        <taxon>Streptophyta</taxon>
        <taxon>Embryophyta</taxon>
        <taxon>Marchantiophyta</taxon>
        <taxon>Marchantiopsida</taxon>
        <taxon>Marchantiidae</taxon>
        <taxon>Marchantiales</taxon>
        <taxon>Ricciaceae</taxon>
        <taxon>Riccia</taxon>
    </lineage>
</organism>
<protein>
    <recommendedName>
        <fullName evidence="3">RING-type domain-containing protein</fullName>
    </recommendedName>
</protein>
<evidence type="ECO:0000256" key="1">
    <source>
        <dbReference type="PROSITE-ProRule" id="PRU00175"/>
    </source>
</evidence>
<dbReference type="AlphaFoldDB" id="A0ABD1YST4"/>
<feature type="region of interest" description="Disordered" evidence="2">
    <location>
        <begin position="173"/>
        <end position="232"/>
    </location>
</feature>
<feature type="compositionally biased region" description="Low complexity" evidence="2">
    <location>
        <begin position="369"/>
        <end position="387"/>
    </location>
</feature>
<feature type="compositionally biased region" description="Polar residues" evidence="2">
    <location>
        <begin position="351"/>
        <end position="368"/>
    </location>
</feature>
<feature type="compositionally biased region" description="Polar residues" evidence="2">
    <location>
        <begin position="315"/>
        <end position="326"/>
    </location>
</feature>
<evidence type="ECO:0000256" key="2">
    <source>
        <dbReference type="SAM" id="MobiDB-lite"/>
    </source>
</evidence>
<evidence type="ECO:0000313" key="5">
    <source>
        <dbReference type="Proteomes" id="UP001605036"/>
    </source>
</evidence>
<dbReference type="Gene3D" id="3.30.40.10">
    <property type="entry name" value="Zinc/RING finger domain, C3HC4 (zinc finger)"/>
    <property type="match status" value="1"/>
</dbReference>
<keyword evidence="1" id="KW-0862">Zinc</keyword>
<feature type="region of interest" description="Disordered" evidence="2">
    <location>
        <begin position="544"/>
        <end position="615"/>
    </location>
</feature>
<feature type="compositionally biased region" description="Polar residues" evidence="2">
    <location>
        <begin position="200"/>
        <end position="218"/>
    </location>
</feature>
<dbReference type="InterPro" id="IPR001841">
    <property type="entry name" value="Znf_RING"/>
</dbReference>
<keyword evidence="5" id="KW-1185">Reference proteome</keyword>
<dbReference type="Proteomes" id="UP001605036">
    <property type="component" value="Unassembled WGS sequence"/>
</dbReference>
<dbReference type="PROSITE" id="PS50089">
    <property type="entry name" value="ZF_RING_2"/>
    <property type="match status" value="1"/>
</dbReference>
<proteinExistence type="predicted"/>
<name>A0ABD1YST4_9MARC</name>
<feature type="region of interest" description="Disordered" evidence="2">
    <location>
        <begin position="419"/>
        <end position="449"/>
    </location>
</feature>
<feature type="compositionally biased region" description="Low complexity" evidence="2">
    <location>
        <begin position="423"/>
        <end position="445"/>
    </location>
</feature>
<dbReference type="GO" id="GO:0008270">
    <property type="term" value="F:zinc ion binding"/>
    <property type="evidence" value="ECO:0007669"/>
    <property type="project" value="UniProtKB-KW"/>
</dbReference>
<dbReference type="Pfam" id="PF13639">
    <property type="entry name" value="zf-RING_2"/>
    <property type="match status" value="1"/>
</dbReference>
<comment type="caution">
    <text evidence="4">The sequence shown here is derived from an EMBL/GenBank/DDBJ whole genome shotgun (WGS) entry which is preliminary data.</text>
</comment>
<dbReference type="PANTHER" id="PTHR46798">
    <property type="entry name" value="OS09G0511500 PROTEIN"/>
    <property type="match status" value="1"/>
</dbReference>
<dbReference type="SUPFAM" id="SSF57850">
    <property type="entry name" value="RING/U-box"/>
    <property type="match status" value="1"/>
</dbReference>
<feature type="region of interest" description="Disordered" evidence="2">
    <location>
        <begin position="308"/>
        <end position="327"/>
    </location>
</feature>
<keyword evidence="1" id="KW-0863">Zinc-finger</keyword>
<feature type="domain" description="RING-type" evidence="3">
    <location>
        <begin position="18"/>
        <end position="63"/>
    </location>
</feature>
<reference evidence="4 5" key="1">
    <citation type="submission" date="2024-09" db="EMBL/GenBank/DDBJ databases">
        <title>Chromosome-scale assembly of Riccia fluitans.</title>
        <authorList>
            <person name="Paukszto L."/>
            <person name="Sawicki J."/>
            <person name="Karawczyk K."/>
            <person name="Piernik-Szablinska J."/>
            <person name="Szczecinska M."/>
            <person name="Mazdziarz M."/>
        </authorList>
    </citation>
    <scope>NUCLEOTIDE SEQUENCE [LARGE SCALE GENOMIC DNA]</scope>
    <source>
        <strain evidence="4">Rf_01</strain>
        <tissue evidence="4">Aerial parts of the thallus</tissue>
    </source>
</reference>
<sequence>MAVGKEENVEMSQQPESCSVCLDVVQEGGERSIAKLKCGHHFHLDCIGSAFNAKGAMQCPNCRHVEDGQWLYANGNRWGDEMFSEEVAFIEDDHDYYHSYIPAFSLTAGHDRHDREEPWNMWCPYPTGGTHSSYLTTMGEGEGSTPVSTGFLDSLLSIEGVPSGSHGRLFCPHTGHGIRQPRQIPEDSQTRPAAHAQDARGSSLSDGPTVTERWSSTERGPYGWGRRSSGPPGQVGIGPLSAYPADMQHNVVPAAPMPDLDLHSGRMDASDHMHRQPHMSAWSSLASERQVGFLPYHLWEVYESVRLRRSRGTESTRSPAGSSSSYARVLSSMLGSNPTHSHQRVVDGGSLPTTSHGSEPGSNNISMTHGNSSSHGHVSSSSNGRVSWGYVSQRPERCDCPGNPHPGNNSLQEFYFARQPGPSQSHSEASASSSSGASASSSPSAHGLRRVRASLVNSNRQSAGRPPFAFTDHTRRMSSQCPWLNSAVASQDPPPVSGMDWLSSSNPPWRRFDLNAPAPATLPDVLQADWRAVVMRTAASGNPQAAAESSNVQSSGFHQSSASLTAQSSEGQSGSPRAFRGDSSRVPQAGRWGVSHGHFSSAEVGPGGHLFRPVR</sequence>
<evidence type="ECO:0000259" key="3">
    <source>
        <dbReference type="PROSITE" id="PS50089"/>
    </source>
</evidence>